<accession>A0A840BBD6</accession>
<name>A0A840BBD6_9RHOO</name>
<comment type="caution">
    <text evidence="1">The sequence shown here is derived from an EMBL/GenBank/DDBJ whole genome shotgun (WGS) entry which is preliminary data.</text>
</comment>
<dbReference type="Proteomes" id="UP000561045">
    <property type="component" value="Unassembled WGS sequence"/>
</dbReference>
<evidence type="ECO:0000313" key="2">
    <source>
        <dbReference type="Proteomes" id="UP000561045"/>
    </source>
</evidence>
<dbReference type="RefSeq" id="WP_183630835.1">
    <property type="nucleotide sequence ID" value="NZ_BAABLE010000011.1"/>
</dbReference>
<keyword evidence="2" id="KW-1185">Reference proteome</keyword>
<dbReference type="EMBL" id="JACIET010000001">
    <property type="protein sequence ID" value="MBB4010851.1"/>
    <property type="molecule type" value="Genomic_DNA"/>
</dbReference>
<evidence type="ECO:0000313" key="1">
    <source>
        <dbReference type="EMBL" id="MBB4010851.1"/>
    </source>
</evidence>
<gene>
    <name evidence="1" type="ORF">GGR36_000159</name>
</gene>
<sequence>MFSKPLLATARPAYPSPLPTCASAPSYTADDADVALEALLRWARASGRPFDAVLPLVTSRFAPAEIVTFMDRCRPGAASLRELYEAL</sequence>
<organism evidence="1 2">
    <name type="scientific">Niveibacterium umoris</name>
    <dbReference type="NCBI Taxonomy" id="1193620"/>
    <lineage>
        <taxon>Bacteria</taxon>
        <taxon>Pseudomonadati</taxon>
        <taxon>Pseudomonadota</taxon>
        <taxon>Betaproteobacteria</taxon>
        <taxon>Rhodocyclales</taxon>
        <taxon>Rhodocyclaceae</taxon>
        <taxon>Niveibacterium</taxon>
    </lineage>
</organism>
<dbReference type="AlphaFoldDB" id="A0A840BBD6"/>
<reference evidence="1 2" key="1">
    <citation type="submission" date="2020-08" db="EMBL/GenBank/DDBJ databases">
        <title>Genomic Encyclopedia of Type Strains, Phase IV (KMG-IV): sequencing the most valuable type-strain genomes for metagenomic binning, comparative biology and taxonomic classification.</title>
        <authorList>
            <person name="Goeker M."/>
        </authorList>
    </citation>
    <scope>NUCLEOTIDE SEQUENCE [LARGE SCALE GENOMIC DNA]</scope>
    <source>
        <strain evidence="1 2">DSM 106739</strain>
    </source>
</reference>
<proteinExistence type="predicted"/>
<protein>
    <submittedName>
        <fullName evidence="1">Uncharacterized protein</fullName>
    </submittedName>
</protein>